<name>A0A315ZJ56_SEDFL</name>
<keyword evidence="4" id="KW-1185">Reference proteome</keyword>
<keyword evidence="2" id="KW-0012">Acyltransferase</keyword>
<dbReference type="AlphaFoldDB" id="A0A315ZJ56"/>
<dbReference type="SUPFAM" id="SSF51161">
    <property type="entry name" value="Trimeric LpxA-like enzymes"/>
    <property type="match status" value="1"/>
</dbReference>
<protein>
    <submittedName>
        <fullName evidence="3">UDP-N-acetylglucosamine diphosphorylase/glucosamine-1-phosphate N-acetyltransferase</fullName>
    </submittedName>
</protein>
<keyword evidence="1 3" id="KW-0808">Transferase</keyword>
<organism evidence="3 4">
    <name type="scientific">Sediminitomix flava</name>
    <dbReference type="NCBI Taxonomy" id="379075"/>
    <lineage>
        <taxon>Bacteria</taxon>
        <taxon>Pseudomonadati</taxon>
        <taxon>Bacteroidota</taxon>
        <taxon>Cytophagia</taxon>
        <taxon>Cytophagales</taxon>
        <taxon>Flammeovirgaceae</taxon>
        <taxon>Sediminitomix</taxon>
    </lineage>
</organism>
<dbReference type="InterPro" id="IPR011004">
    <property type="entry name" value="Trimer_LpxA-like_sf"/>
</dbReference>
<evidence type="ECO:0000256" key="1">
    <source>
        <dbReference type="ARBA" id="ARBA00022679"/>
    </source>
</evidence>
<proteinExistence type="predicted"/>
<evidence type="ECO:0000256" key="2">
    <source>
        <dbReference type="ARBA" id="ARBA00023315"/>
    </source>
</evidence>
<dbReference type="PANTHER" id="PTHR43584:SF8">
    <property type="entry name" value="N-ACETYLMURAMATE ALPHA-1-PHOSPHATE URIDYLYLTRANSFERASE"/>
    <property type="match status" value="1"/>
</dbReference>
<dbReference type="OrthoDB" id="9784832at2"/>
<comment type="caution">
    <text evidence="3">The sequence shown here is derived from an EMBL/GenBank/DDBJ whole genome shotgun (WGS) entry which is preliminary data.</text>
</comment>
<dbReference type="EMBL" id="QGDO01000012">
    <property type="protein sequence ID" value="PWJ33689.1"/>
    <property type="molecule type" value="Genomic_DNA"/>
</dbReference>
<dbReference type="Gene3D" id="2.160.10.10">
    <property type="entry name" value="Hexapeptide repeat proteins"/>
    <property type="match status" value="1"/>
</dbReference>
<evidence type="ECO:0000313" key="3">
    <source>
        <dbReference type="EMBL" id="PWJ33689.1"/>
    </source>
</evidence>
<evidence type="ECO:0000313" key="4">
    <source>
        <dbReference type="Proteomes" id="UP000245535"/>
    </source>
</evidence>
<gene>
    <name evidence="3" type="ORF">BC781_11236</name>
</gene>
<dbReference type="InterPro" id="IPR050065">
    <property type="entry name" value="GlmU-like"/>
</dbReference>
<sequence length="397" mass="44677">MNILIWDNPEHREDLMPFTFIRPIGEIRIGILKVSDKWRKAFPENTISYLAHDYLQVKYKPEFGTDNLYINGIVCPNPELNEAISQLQHEQTLVFEDVIIATRSSKVYKTPEEVEIKEKVEFSPKEAPTLLRHKWDIFLQNGKEIEADFPIVTAGRQTQHIRDPHTVIYGQGNIFIEEGAQIKASIINAEDGPVYIGKNALIREGCILHGPIAICEGVQINMGAKIREDCTFGPYCKIGGEIGNSVFFGYSNKVHEGYVGNTVVGKWCNFGADSNTSNLKNNYGNVKVWNYKSDSLELSDQLFCGTMMGDYARCGINTMLNTGTVVGVCANIFGAGFPPKHVPPFAWGGFENSEVAELDKMYQVAERVKSRRNSSFTDADKEIFTHVFELSKKYHQA</sequence>
<dbReference type="InterPro" id="IPR023917">
    <property type="entry name" value="Bifunctiontional_GlmU_bac-type"/>
</dbReference>
<accession>A0A315ZJ56</accession>
<dbReference type="GO" id="GO:0016779">
    <property type="term" value="F:nucleotidyltransferase activity"/>
    <property type="evidence" value="ECO:0007669"/>
    <property type="project" value="UniProtKB-ARBA"/>
</dbReference>
<reference evidence="3 4" key="1">
    <citation type="submission" date="2018-03" db="EMBL/GenBank/DDBJ databases">
        <title>Genomic Encyclopedia of Archaeal and Bacterial Type Strains, Phase II (KMG-II): from individual species to whole genera.</title>
        <authorList>
            <person name="Goeker M."/>
        </authorList>
    </citation>
    <scope>NUCLEOTIDE SEQUENCE [LARGE SCALE GENOMIC DNA]</scope>
    <source>
        <strain evidence="3 4">DSM 28229</strain>
    </source>
</reference>
<dbReference type="RefSeq" id="WP_109623185.1">
    <property type="nucleotide sequence ID" value="NZ_QGDO01000012.1"/>
</dbReference>
<dbReference type="NCBIfam" id="TIGR03991">
    <property type="entry name" value="alt_bact_glmU"/>
    <property type="match status" value="1"/>
</dbReference>
<dbReference type="Proteomes" id="UP000245535">
    <property type="component" value="Unassembled WGS sequence"/>
</dbReference>
<dbReference type="Pfam" id="PF13562">
    <property type="entry name" value="NTP_transf_4"/>
    <property type="match status" value="1"/>
</dbReference>
<dbReference type="GO" id="GO:0016746">
    <property type="term" value="F:acyltransferase activity"/>
    <property type="evidence" value="ECO:0007669"/>
    <property type="project" value="UniProtKB-KW"/>
</dbReference>
<dbReference type="PANTHER" id="PTHR43584">
    <property type="entry name" value="NUCLEOTIDYL TRANSFERASE"/>
    <property type="match status" value="1"/>
</dbReference>